<evidence type="ECO:0000313" key="2">
    <source>
        <dbReference type="EMBL" id="SVD50073.1"/>
    </source>
</evidence>
<keyword evidence="1" id="KW-1133">Transmembrane helix</keyword>
<feature type="transmembrane region" description="Helical" evidence="1">
    <location>
        <begin position="6"/>
        <end position="24"/>
    </location>
</feature>
<sequence length="87" mass="9447">MDVPPLRGALFVFVAIAFIWAVFYSKYNENLRLVLKGTLLVIIAICLYLVIKGGVSPENSNPLAVLGIAIVCFSVIPNPPENEGDND</sequence>
<proteinExistence type="predicted"/>
<gene>
    <name evidence="2" type="ORF">METZ01_LOCUS402927</name>
</gene>
<dbReference type="EMBL" id="UINC01154664">
    <property type="protein sequence ID" value="SVD50073.1"/>
    <property type="molecule type" value="Genomic_DNA"/>
</dbReference>
<keyword evidence="1" id="KW-0472">Membrane</keyword>
<dbReference type="AlphaFoldDB" id="A0A382VUA2"/>
<keyword evidence="1" id="KW-0812">Transmembrane</keyword>
<evidence type="ECO:0000256" key="1">
    <source>
        <dbReference type="SAM" id="Phobius"/>
    </source>
</evidence>
<reference evidence="2" key="1">
    <citation type="submission" date="2018-05" db="EMBL/GenBank/DDBJ databases">
        <authorList>
            <person name="Lanie J.A."/>
            <person name="Ng W.-L."/>
            <person name="Kazmierczak K.M."/>
            <person name="Andrzejewski T.M."/>
            <person name="Davidsen T.M."/>
            <person name="Wayne K.J."/>
            <person name="Tettelin H."/>
            <person name="Glass J.I."/>
            <person name="Rusch D."/>
            <person name="Podicherti R."/>
            <person name="Tsui H.-C.T."/>
            <person name="Winkler M.E."/>
        </authorList>
    </citation>
    <scope>NUCLEOTIDE SEQUENCE</scope>
</reference>
<feature type="transmembrane region" description="Helical" evidence="1">
    <location>
        <begin position="33"/>
        <end position="51"/>
    </location>
</feature>
<name>A0A382VUA2_9ZZZZ</name>
<protein>
    <submittedName>
        <fullName evidence="2">Uncharacterized protein</fullName>
    </submittedName>
</protein>
<organism evidence="2">
    <name type="scientific">marine metagenome</name>
    <dbReference type="NCBI Taxonomy" id="408172"/>
    <lineage>
        <taxon>unclassified sequences</taxon>
        <taxon>metagenomes</taxon>
        <taxon>ecological metagenomes</taxon>
    </lineage>
</organism>
<accession>A0A382VUA2</accession>